<keyword evidence="8" id="KW-1015">Disulfide bond</keyword>
<dbReference type="InterPro" id="IPR015621">
    <property type="entry name" value="IL-1_rcpt_fam"/>
</dbReference>
<dbReference type="Gene3D" id="3.40.50.10140">
    <property type="entry name" value="Toll/interleukin-1 receptor homology (TIR) domain"/>
    <property type="match status" value="1"/>
</dbReference>
<organism evidence="13 14">
    <name type="scientific">Cirrhinus mrigala</name>
    <name type="common">Mrigala</name>
    <dbReference type="NCBI Taxonomy" id="683832"/>
    <lineage>
        <taxon>Eukaryota</taxon>
        <taxon>Metazoa</taxon>
        <taxon>Chordata</taxon>
        <taxon>Craniata</taxon>
        <taxon>Vertebrata</taxon>
        <taxon>Euteleostomi</taxon>
        <taxon>Actinopterygii</taxon>
        <taxon>Neopterygii</taxon>
        <taxon>Teleostei</taxon>
        <taxon>Ostariophysi</taxon>
        <taxon>Cypriniformes</taxon>
        <taxon>Cyprinidae</taxon>
        <taxon>Labeoninae</taxon>
        <taxon>Labeonini</taxon>
        <taxon>Cirrhinus</taxon>
    </lineage>
</organism>
<evidence type="ECO:0000259" key="12">
    <source>
        <dbReference type="PROSITE" id="PS50104"/>
    </source>
</evidence>
<evidence type="ECO:0000313" key="14">
    <source>
        <dbReference type="Proteomes" id="UP001529510"/>
    </source>
</evidence>
<keyword evidence="11" id="KW-0393">Immunoglobulin domain</keyword>
<dbReference type="InterPro" id="IPR000157">
    <property type="entry name" value="TIR_dom"/>
</dbReference>
<evidence type="ECO:0000256" key="4">
    <source>
        <dbReference type="ARBA" id="ARBA00022729"/>
    </source>
</evidence>
<dbReference type="Pfam" id="PF01582">
    <property type="entry name" value="TIR"/>
    <property type="match status" value="1"/>
</dbReference>
<dbReference type="PROSITE" id="PS50104">
    <property type="entry name" value="TIR"/>
    <property type="match status" value="1"/>
</dbReference>
<keyword evidence="6" id="KW-1133">Transmembrane helix</keyword>
<dbReference type="SUPFAM" id="SSF52200">
    <property type="entry name" value="Toll/Interleukin receptor TIR domain"/>
    <property type="match status" value="1"/>
</dbReference>
<keyword evidence="3" id="KW-0812">Transmembrane</keyword>
<accession>A0ABD0QFD5</accession>
<keyword evidence="14" id="KW-1185">Reference proteome</keyword>
<dbReference type="Proteomes" id="UP001529510">
    <property type="component" value="Unassembled WGS sequence"/>
</dbReference>
<feature type="non-terminal residue" evidence="13">
    <location>
        <position position="56"/>
    </location>
</feature>
<evidence type="ECO:0000256" key="11">
    <source>
        <dbReference type="ARBA" id="ARBA00023319"/>
    </source>
</evidence>
<evidence type="ECO:0000256" key="10">
    <source>
        <dbReference type="ARBA" id="ARBA00023180"/>
    </source>
</evidence>
<evidence type="ECO:0000256" key="6">
    <source>
        <dbReference type="ARBA" id="ARBA00022989"/>
    </source>
</evidence>
<dbReference type="PRINTS" id="PR01537">
    <property type="entry name" value="INTRLKN1R1F"/>
</dbReference>
<comment type="subcellular location">
    <subcellularLocation>
        <location evidence="1">Cell membrane</location>
        <topology evidence="1">Single-pass type I membrane protein</topology>
    </subcellularLocation>
</comment>
<evidence type="ECO:0000256" key="8">
    <source>
        <dbReference type="ARBA" id="ARBA00023157"/>
    </source>
</evidence>
<evidence type="ECO:0000256" key="7">
    <source>
        <dbReference type="ARBA" id="ARBA00023136"/>
    </source>
</evidence>
<keyword evidence="9" id="KW-0675">Receptor</keyword>
<name>A0ABD0QFD5_CIRMR</name>
<dbReference type="GO" id="GO:0005886">
    <property type="term" value="C:plasma membrane"/>
    <property type="evidence" value="ECO:0007669"/>
    <property type="project" value="UniProtKB-SubCell"/>
</dbReference>
<keyword evidence="7" id="KW-0472">Membrane</keyword>
<dbReference type="EMBL" id="JAMKFB020000009">
    <property type="protein sequence ID" value="KAL0184428.1"/>
    <property type="molecule type" value="Genomic_DNA"/>
</dbReference>
<dbReference type="InterPro" id="IPR035897">
    <property type="entry name" value="Toll_tir_struct_dom_sf"/>
</dbReference>
<evidence type="ECO:0000256" key="1">
    <source>
        <dbReference type="ARBA" id="ARBA00004251"/>
    </source>
</evidence>
<reference evidence="13 14" key="1">
    <citation type="submission" date="2024-05" db="EMBL/GenBank/DDBJ databases">
        <title>Genome sequencing and assembly of Indian major carp, Cirrhinus mrigala (Hamilton, 1822).</title>
        <authorList>
            <person name="Mohindra V."/>
            <person name="Chowdhury L.M."/>
            <person name="Lal K."/>
            <person name="Jena J.K."/>
        </authorList>
    </citation>
    <scope>NUCLEOTIDE SEQUENCE [LARGE SCALE GENOMIC DNA]</scope>
    <source>
        <strain evidence="13">CM1030</strain>
        <tissue evidence="13">Blood</tissue>
    </source>
</reference>
<dbReference type="PANTHER" id="PTHR11890">
    <property type="entry name" value="INTERLEUKIN-1 RECEPTOR FAMILY MEMBER"/>
    <property type="match status" value="1"/>
</dbReference>
<gene>
    <name evidence="13" type="ORF">M9458_020124</name>
</gene>
<comment type="caution">
    <text evidence="13">The sequence shown here is derived from an EMBL/GenBank/DDBJ whole genome shotgun (WGS) entry which is preliminary data.</text>
</comment>
<keyword evidence="2" id="KW-1003">Cell membrane</keyword>
<keyword evidence="4" id="KW-0732">Signal</keyword>
<keyword evidence="5" id="KW-0677">Repeat</keyword>
<sequence length="56" mass="6737">NKEYDAYLSYSKVELDQWGQELQEEERFALEILPDVLEKHYGYKLFIPDRDLIPTS</sequence>
<evidence type="ECO:0000256" key="9">
    <source>
        <dbReference type="ARBA" id="ARBA00023170"/>
    </source>
</evidence>
<feature type="non-terminal residue" evidence="13">
    <location>
        <position position="1"/>
    </location>
</feature>
<dbReference type="PANTHER" id="PTHR11890:SF22">
    <property type="entry name" value="INTERLEUKIN-1 RECEPTOR ACCESSORY PROTEIN-LIKE 1"/>
    <property type="match status" value="1"/>
</dbReference>
<proteinExistence type="predicted"/>
<evidence type="ECO:0000256" key="5">
    <source>
        <dbReference type="ARBA" id="ARBA00022737"/>
    </source>
</evidence>
<evidence type="ECO:0000313" key="13">
    <source>
        <dbReference type="EMBL" id="KAL0184428.1"/>
    </source>
</evidence>
<keyword evidence="10" id="KW-0325">Glycoprotein</keyword>
<protein>
    <recommendedName>
        <fullName evidence="12">TIR domain-containing protein</fullName>
    </recommendedName>
</protein>
<dbReference type="AlphaFoldDB" id="A0ABD0QFD5"/>
<feature type="domain" description="TIR" evidence="12">
    <location>
        <begin position="2"/>
        <end position="56"/>
    </location>
</feature>
<evidence type="ECO:0000256" key="2">
    <source>
        <dbReference type="ARBA" id="ARBA00022475"/>
    </source>
</evidence>
<evidence type="ECO:0000256" key="3">
    <source>
        <dbReference type="ARBA" id="ARBA00022692"/>
    </source>
</evidence>